<feature type="domain" description="Reverse transcriptase/retrotransposon-derived protein RNase H-like" evidence="3">
    <location>
        <begin position="469"/>
        <end position="527"/>
    </location>
</feature>
<sequence length="610" mass="70134">MSGHSEQVISVMTQEATQEAVRVFKDGINNSYIRSTLYGNPIKDLEHAYAVARTIEHDDEHRKLRLSYHNNEQKTNKPSTNSFRHNNKFIPEKHRRPNYEVPAYKQPQPQQDFHNTQQLHPEPMDTSSGHTEQRRNYQGFHSQPWKRMREQSGNFHQNRKFQRNNKIEAAPLEDDNDSTTTKIRVEGITILNAVIDIGKKLFIVPKETQKINYSIGDSKYELQINELMRQNNSIGPLPFTTTIEASIRTTTKEPIWTKQYPGNLNDTEFVNKEIEKLLEQGIIQKSYSPYNSPMLTVHKKGLDENGKPKRRMVIDFRKLNEHTITDRYIIPDVNVTLQNLGKAKYFTTLDLESGFHQIKIRKEDREKTAFCVNGGKREIQIFMHEVEYLGHIIKHNKITTDPEKIKAIEKFPTPTTLKDLRGFLGLTVIIDDSYKTMQIAKPLTAHLKGENAHIGKNKSSNTKIHLDQAAIEAVGILKLKLKEQVELFQPNYEKPFELTTDASNIAIGAVLILENRKAQCKIIQEYNPQLMQIEEGFILLDGINVIGNQTVSGTKLVSYSDEFFVFASRSFALSGKLLYLRSYADAESIPKAYSGMEREIPELLHLLFSP</sequence>
<dbReference type="STRING" id="151549.A0A4C1TFC8"/>
<gene>
    <name evidence="4" type="primary">pol</name>
    <name evidence="4" type="ORF">EVAR_65398_1</name>
</gene>
<dbReference type="Pfam" id="PF00078">
    <property type="entry name" value="RVT_1"/>
    <property type="match status" value="1"/>
</dbReference>
<comment type="caution">
    <text evidence="4">The sequence shown here is derived from an EMBL/GenBank/DDBJ whole genome shotgun (WGS) entry which is preliminary data.</text>
</comment>
<dbReference type="InterPro" id="IPR043128">
    <property type="entry name" value="Rev_trsase/Diguanyl_cyclase"/>
</dbReference>
<keyword evidence="5" id="KW-1185">Reference proteome</keyword>
<evidence type="ECO:0000313" key="4">
    <source>
        <dbReference type="EMBL" id="GBP12805.1"/>
    </source>
</evidence>
<evidence type="ECO:0000256" key="1">
    <source>
        <dbReference type="SAM" id="MobiDB-lite"/>
    </source>
</evidence>
<evidence type="ECO:0000313" key="5">
    <source>
        <dbReference type="Proteomes" id="UP000299102"/>
    </source>
</evidence>
<proteinExistence type="predicted"/>
<dbReference type="InterPro" id="IPR041577">
    <property type="entry name" value="RT_RNaseH_2"/>
</dbReference>
<feature type="region of interest" description="Disordered" evidence="1">
    <location>
        <begin position="69"/>
        <end position="144"/>
    </location>
</feature>
<dbReference type="PANTHER" id="PTHR33064:SF37">
    <property type="entry name" value="RIBONUCLEASE H"/>
    <property type="match status" value="1"/>
</dbReference>
<evidence type="ECO:0000259" key="3">
    <source>
        <dbReference type="Pfam" id="PF17919"/>
    </source>
</evidence>
<dbReference type="OrthoDB" id="420169at2759"/>
<accession>A0A4C1TFC8</accession>
<dbReference type="GO" id="GO:0071897">
    <property type="term" value="P:DNA biosynthetic process"/>
    <property type="evidence" value="ECO:0007669"/>
    <property type="project" value="UniProtKB-ARBA"/>
</dbReference>
<dbReference type="SUPFAM" id="SSF56672">
    <property type="entry name" value="DNA/RNA polymerases"/>
    <property type="match status" value="1"/>
</dbReference>
<protein>
    <submittedName>
        <fullName evidence="4">Retrovirus-related Pol polyprotein from transposon gypsy</fullName>
    </submittedName>
</protein>
<dbReference type="Gene3D" id="3.30.70.270">
    <property type="match status" value="2"/>
</dbReference>
<dbReference type="InterPro" id="IPR051320">
    <property type="entry name" value="Viral_Replic_Matur_Polypro"/>
</dbReference>
<dbReference type="CDD" id="cd01647">
    <property type="entry name" value="RT_LTR"/>
    <property type="match status" value="1"/>
</dbReference>
<reference evidence="4 5" key="1">
    <citation type="journal article" date="2019" name="Commun. Biol.">
        <title>The bagworm genome reveals a unique fibroin gene that provides high tensile strength.</title>
        <authorList>
            <person name="Kono N."/>
            <person name="Nakamura H."/>
            <person name="Ohtoshi R."/>
            <person name="Tomita M."/>
            <person name="Numata K."/>
            <person name="Arakawa K."/>
        </authorList>
    </citation>
    <scope>NUCLEOTIDE SEQUENCE [LARGE SCALE GENOMIC DNA]</scope>
</reference>
<name>A0A4C1TFC8_EUMVA</name>
<dbReference type="Gene3D" id="3.10.10.10">
    <property type="entry name" value="HIV Type 1 Reverse Transcriptase, subunit A, domain 1"/>
    <property type="match status" value="1"/>
</dbReference>
<dbReference type="InterPro" id="IPR000477">
    <property type="entry name" value="RT_dom"/>
</dbReference>
<feature type="domain" description="Reverse transcriptase" evidence="2">
    <location>
        <begin position="298"/>
        <end position="373"/>
    </location>
</feature>
<feature type="compositionally biased region" description="Polar residues" evidence="1">
    <location>
        <begin position="107"/>
        <end position="130"/>
    </location>
</feature>
<organism evidence="4 5">
    <name type="scientific">Eumeta variegata</name>
    <name type="common">Bagworm moth</name>
    <name type="synonym">Eumeta japonica</name>
    <dbReference type="NCBI Taxonomy" id="151549"/>
    <lineage>
        <taxon>Eukaryota</taxon>
        <taxon>Metazoa</taxon>
        <taxon>Ecdysozoa</taxon>
        <taxon>Arthropoda</taxon>
        <taxon>Hexapoda</taxon>
        <taxon>Insecta</taxon>
        <taxon>Pterygota</taxon>
        <taxon>Neoptera</taxon>
        <taxon>Endopterygota</taxon>
        <taxon>Lepidoptera</taxon>
        <taxon>Glossata</taxon>
        <taxon>Ditrysia</taxon>
        <taxon>Tineoidea</taxon>
        <taxon>Psychidae</taxon>
        <taxon>Oiketicinae</taxon>
        <taxon>Eumeta</taxon>
    </lineage>
</organism>
<evidence type="ECO:0000259" key="2">
    <source>
        <dbReference type="Pfam" id="PF00078"/>
    </source>
</evidence>
<dbReference type="Proteomes" id="UP000299102">
    <property type="component" value="Unassembled WGS sequence"/>
</dbReference>
<dbReference type="EMBL" id="BGZK01005161">
    <property type="protein sequence ID" value="GBP12805.1"/>
    <property type="molecule type" value="Genomic_DNA"/>
</dbReference>
<dbReference type="AlphaFoldDB" id="A0A4C1TFC8"/>
<dbReference type="InterPro" id="IPR043502">
    <property type="entry name" value="DNA/RNA_pol_sf"/>
</dbReference>
<dbReference type="PANTHER" id="PTHR33064">
    <property type="entry name" value="POL PROTEIN"/>
    <property type="match status" value="1"/>
</dbReference>
<dbReference type="Pfam" id="PF17919">
    <property type="entry name" value="RT_RNaseH_2"/>
    <property type="match status" value="1"/>
</dbReference>